<dbReference type="SFLD" id="SFLDG00358">
    <property type="entry name" value="Main_(cytGST)"/>
    <property type="match status" value="1"/>
</dbReference>
<dbReference type="Proteomes" id="UP000265798">
    <property type="component" value="Unassembled WGS sequence"/>
</dbReference>
<evidence type="ECO:0000259" key="2">
    <source>
        <dbReference type="PROSITE" id="PS50405"/>
    </source>
</evidence>
<dbReference type="InterPro" id="IPR004045">
    <property type="entry name" value="Glutathione_S-Trfase_N"/>
</dbReference>
<dbReference type="SFLD" id="SFLDS00019">
    <property type="entry name" value="Glutathione_Transferase_(cytos"/>
    <property type="match status" value="1"/>
</dbReference>
<dbReference type="AlphaFoldDB" id="A0A396ZA20"/>
<dbReference type="CDD" id="cd03056">
    <property type="entry name" value="GST_N_4"/>
    <property type="match status" value="1"/>
</dbReference>
<dbReference type="GO" id="GO:0016740">
    <property type="term" value="F:transferase activity"/>
    <property type="evidence" value="ECO:0007669"/>
    <property type="project" value="UniProtKB-KW"/>
</dbReference>
<dbReference type="Pfam" id="PF00043">
    <property type="entry name" value="GST_C"/>
    <property type="match status" value="1"/>
</dbReference>
<protein>
    <submittedName>
        <fullName evidence="3">Glutathione S-transferase</fullName>
    </submittedName>
</protein>
<dbReference type="InterPro" id="IPR004046">
    <property type="entry name" value="GST_C"/>
</dbReference>
<dbReference type="SUPFAM" id="SSF47616">
    <property type="entry name" value="GST C-terminal domain-like"/>
    <property type="match status" value="1"/>
</dbReference>
<dbReference type="InterPro" id="IPR040079">
    <property type="entry name" value="Glutathione_S-Trfase"/>
</dbReference>
<comment type="caution">
    <text evidence="3">The sequence shown here is derived from an EMBL/GenBank/DDBJ whole genome shotgun (WGS) entry which is preliminary data.</text>
</comment>
<dbReference type="PROSITE" id="PS50404">
    <property type="entry name" value="GST_NTER"/>
    <property type="match status" value="1"/>
</dbReference>
<name>A0A396ZA20_9LEPT</name>
<keyword evidence="3" id="KW-0808">Transferase</keyword>
<dbReference type="EMBL" id="QHCT01000003">
    <property type="protein sequence ID" value="RHX90000.1"/>
    <property type="molecule type" value="Genomic_DNA"/>
</dbReference>
<dbReference type="Pfam" id="PF13409">
    <property type="entry name" value="GST_N_2"/>
    <property type="match status" value="1"/>
</dbReference>
<feature type="domain" description="GST N-terminal" evidence="1">
    <location>
        <begin position="35"/>
        <end position="117"/>
    </location>
</feature>
<reference evidence="4" key="1">
    <citation type="submission" date="2018-05" db="EMBL/GenBank/DDBJ databases">
        <title>Leptospira yasudae sp. nov. and Leptospira stimsonii sp. nov., two pathogenic species of the genus Leptospira isolated from environmental sources.</title>
        <authorList>
            <person name="Casanovas-Massana A."/>
            <person name="Hamond C."/>
            <person name="Santos L.A."/>
            <person name="Hacker K.P."/>
            <person name="Balassiano I."/>
            <person name="Medeiros M.A."/>
            <person name="Reis M.G."/>
            <person name="Ko A.I."/>
            <person name="Wunder E.A."/>
        </authorList>
    </citation>
    <scope>NUCLEOTIDE SEQUENCE [LARGE SCALE GENOMIC DNA]</scope>
    <source>
        <strain evidence="4">Yale</strain>
    </source>
</reference>
<organism evidence="3 4">
    <name type="scientific">Leptospira stimsonii</name>
    <dbReference type="NCBI Taxonomy" id="2202203"/>
    <lineage>
        <taxon>Bacteria</taxon>
        <taxon>Pseudomonadati</taxon>
        <taxon>Spirochaetota</taxon>
        <taxon>Spirochaetia</taxon>
        <taxon>Leptospirales</taxon>
        <taxon>Leptospiraceae</taxon>
        <taxon>Leptospira</taxon>
    </lineage>
</organism>
<dbReference type="SUPFAM" id="SSF52833">
    <property type="entry name" value="Thioredoxin-like"/>
    <property type="match status" value="1"/>
</dbReference>
<evidence type="ECO:0000313" key="3">
    <source>
        <dbReference type="EMBL" id="RHX90000.1"/>
    </source>
</evidence>
<dbReference type="InterPro" id="IPR036282">
    <property type="entry name" value="Glutathione-S-Trfase_C_sf"/>
</dbReference>
<proteinExistence type="predicted"/>
<feature type="domain" description="GST C-terminal" evidence="2">
    <location>
        <begin position="119"/>
        <end position="238"/>
    </location>
</feature>
<accession>A0A396ZA20</accession>
<dbReference type="PANTHER" id="PTHR44051:SF2">
    <property type="entry name" value="HYPOTHETICAL GLUTATHIONE S-TRANSFERASE LIKE PROTEIN"/>
    <property type="match status" value="1"/>
</dbReference>
<dbReference type="InterPro" id="IPR010987">
    <property type="entry name" value="Glutathione-S-Trfase_C-like"/>
</dbReference>
<dbReference type="OrthoDB" id="9770408at2"/>
<dbReference type="Gene3D" id="3.40.30.10">
    <property type="entry name" value="Glutaredoxin"/>
    <property type="match status" value="1"/>
</dbReference>
<dbReference type="InterPro" id="IPR036249">
    <property type="entry name" value="Thioredoxin-like_sf"/>
</dbReference>
<gene>
    <name evidence="3" type="ORF">DLM75_13745</name>
</gene>
<dbReference type="Gene3D" id="1.20.1050.10">
    <property type="match status" value="1"/>
</dbReference>
<sequence>MFPKKDLLSSRRAFGNVLRFENDSGKNKGEYPLAPKYKVYGMTVSGNCHKVKSILTLLDLPFEWIELDTRKGETKTEDFLRINPNGKIPVLQISDGTNISESNAILYYLARDTKFFSNDLLEQTRILEWMFFEQYSHEPFIAVNRWLLKFVPGTANAEQIANNHSKGTKALEVMEAHLQNKDFFVGNRLTIADIALYAYSHVAEDGGFSFENFPFVRKWMHNVKNYPKMISIESKDTL</sequence>
<dbReference type="SFLD" id="SFLDG01151">
    <property type="entry name" value="Main.2:_Nu-like"/>
    <property type="match status" value="1"/>
</dbReference>
<dbReference type="PROSITE" id="PS50405">
    <property type="entry name" value="GST_CTER"/>
    <property type="match status" value="1"/>
</dbReference>
<evidence type="ECO:0000259" key="1">
    <source>
        <dbReference type="PROSITE" id="PS50404"/>
    </source>
</evidence>
<evidence type="ECO:0000313" key="4">
    <source>
        <dbReference type="Proteomes" id="UP000265798"/>
    </source>
</evidence>
<dbReference type="PANTHER" id="PTHR44051">
    <property type="entry name" value="GLUTATHIONE S-TRANSFERASE-RELATED"/>
    <property type="match status" value="1"/>
</dbReference>